<feature type="compositionally biased region" description="Basic and acidic residues" evidence="1">
    <location>
        <begin position="255"/>
        <end position="271"/>
    </location>
</feature>
<reference evidence="2 3" key="1">
    <citation type="journal article" date="2018" name="Cell">
        <title>The Chara Genome: Secondary Complexity and Implications for Plant Terrestrialization.</title>
        <authorList>
            <person name="Nishiyama T."/>
            <person name="Sakayama H."/>
            <person name="Vries J.D."/>
            <person name="Buschmann H."/>
            <person name="Saint-Marcoux D."/>
            <person name="Ullrich K.K."/>
            <person name="Haas F.B."/>
            <person name="Vanderstraeten L."/>
            <person name="Becker D."/>
            <person name="Lang D."/>
            <person name="Vosolsobe S."/>
            <person name="Rombauts S."/>
            <person name="Wilhelmsson P.K.I."/>
            <person name="Janitza P."/>
            <person name="Kern R."/>
            <person name="Heyl A."/>
            <person name="Rumpler F."/>
            <person name="Villalobos L.I.A.C."/>
            <person name="Clay J.M."/>
            <person name="Skokan R."/>
            <person name="Toyoda A."/>
            <person name="Suzuki Y."/>
            <person name="Kagoshima H."/>
            <person name="Schijlen E."/>
            <person name="Tajeshwar N."/>
            <person name="Catarino B."/>
            <person name="Hetherington A.J."/>
            <person name="Saltykova A."/>
            <person name="Bonnot C."/>
            <person name="Breuninger H."/>
            <person name="Symeonidi A."/>
            <person name="Radhakrishnan G.V."/>
            <person name="Van Nieuwerburgh F."/>
            <person name="Deforce D."/>
            <person name="Chang C."/>
            <person name="Karol K.G."/>
            <person name="Hedrich R."/>
            <person name="Ulvskov P."/>
            <person name="Glockner G."/>
            <person name="Delwiche C.F."/>
            <person name="Petrasek J."/>
            <person name="Van de Peer Y."/>
            <person name="Friml J."/>
            <person name="Beilby M."/>
            <person name="Dolan L."/>
            <person name="Kohara Y."/>
            <person name="Sugano S."/>
            <person name="Fujiyama A."/>
            <person name="Delaux P.-M."/>
            <person name="Quint M."/>
            <person name="TheiBen G."/>
            <person name="Hagemann M."/>
            <person name="Harholt J."/>
            <person name="Dunand C."/>
            <person name="Zachgo S."/>
            <person name="Langdale J."/>
            <person name="Maumus F."/>
            <person name="Straeten D.V.D."/>
            <person name="Gould S.B."/>
            <person name="Rensing S.A."/>
        </authorList>
    </citation>
    <scope>NUCLEOTIDE SEQUENCE [LARGE SCALE GENOMIC DNA]</scope>
    <source>
        <strain evidence="2 3">S276</strain>
    </source>
</reference>
<dbReference type="Gramene" id="GBG77317">
    <property type="protein sequence ID" value="GBG77317"/>
    <property type="gene ID" value="CBR_g23646"/>
</dbReference>
<feature type="region of interest" description="Disordered" evidence="1">
    <location>
        <begin position="255"/>
        <end position="341"/>
    </location>
</feature>
<gene>
    <name evidence="2" type="ORF">CBR_g23646</name>
</gene>
<dbReference type="Proteomes" id="UP000265515">
    <property type="component" value="Unassembled WGS sequence"/>
</dbReference>
<feature type="compositionally biased region" description="Basic and acidic residues" evidence="1">
    <location>
        <begin position="24"/>
        <end position="43"/>
    </location>
</feature>
<dbReference type="EMBL" id="BFEA01000264">
    <property type="protein sequence ID" value="GBG77317.1"/>
    <property type="molecule type" value="Genomic_DNA"/>
</dbReference>
<feature type="compositionally biased region" description="Basic and acidic residues" evidence="1">
    <location>
        <begin position="280"/>
        <end position="291"/>
    </location>
</feature>
<organism evidence="2 3">
    <name type="scientific">Chara braunii</name>
    <name type="common">Braun's stonewort</name>
    <dbReference type="NCBI Taxonomy" id="69332"/>
    <lineage>
        <taxon>Eukaryota</taxon>
        <taxon>Viridiplantae</taxon>
        <taxon>Streptophyta</taxon>
        <taxon>Charophyceae</taxon>
        <taxon>Charales</taxon>
        <taxon>Characeae</taxon>
        <taxon>Chara</taxon>
    </lineage>
</organism>
<accession>A0A388L4U3</accession>
<feature type="region of interest" description="Disordered" evidence="1">
    <location>
        <begin position="398"/>
        <end position="452"/>
    </location>
</feature>
<evidence type="ECO:0000313" key="3">
    <source>
        <dbReference type="Proteomes" id="UP000265515"/>
    </source>
</evidence>
<keyword evidence="3" id="KW-1185">Reference proteome</keyword>
<feature type="region of interest" description="Disordered" evidence="1">
    <location>
        <begin position="1"/>
        <end position="66"/>
    </location>
</feature>
<proteinExistence type="predicted"/>
<protein>
    <submittedName>
        <fullName evidence="2">Uncharacterized protein</fullName>
    </submittedName>
</protein>
<evidence type="ECO:0000313" key="2">
    <source>
        <dbReference type="EMBL" id="GBG77317.1"/>
    </source>
</evidence>
<dbReference type="AlphaFoldDB" id="A0A388L4U3"/>
<sequence>MEGEEGEEGEEEEEGEEWEEGEEMGEKELILLREGEEGEQRDFDIEDDERVDIEDDASCEESSDSFGLLYREDRSRDVHDGAMTIKMETQVVSDLSADPEDYEIQPVTDAIDLQHRCDEVSIAVSPVEPSPLFNIVEVIDGILSDEQVSAERSATIVVDDPRNVTPFVPSAAVFSPPTSLTLATNFASGWEGEVGGRQHVTSPKTSRVDSQALDVLTIPAPTSPTKERRDKLAGAKHDDGVCVDEVVCGLGRGVVDGDKTREGKSGEDRGGRVVRSWVTDNDKTRGNKGGEDGGDEVSGGELDEAEIGGAVVRETRRGDSAGGNASMATDAMEERTETKGGTTAEVVMDAMEEHTETKSDTTTAVATDAMEEHTETKGDTTTAGRVAPTESIVETTKADEEEAANRKGAARVTNDMEGVTKTDEDAGAVDVGNEEEAVRGVTGTDNEEGAMTGLVRGRCVDIRESG</sequence>
<feature type="compositionally biased region" description="Acidic residues" evidence="1">
    <location>
        <begin position="44"/>
        <end position="63"/>
    </location>
</feature>
<name>A0A388L4U3_CHABU</name>
<comment type="caution">
    <text evidence="2">The sequence shown here is derived from an EMBL/GenBank/DDBJ whole genome shotgun (WGS) entry which is preliminary data.</text>
</comment>
<evidence type="ECO:0000256" key="1">
    <source>
        <dbReference type="SAM" id="MobiDB-lite"/>
    </source>
</evidence>
<feature type="compositionally biased region" description="Acidic residues" evidence="1">
    <location>
        <begin position="1"/>
        <end position="23"/>
    </location>
</feature>